<dbReference type="Gene3D" id="3.30.565.10">
    <property type="entry name" value="Histidine kinase-like ATPase, C-terminal domain"/>
    <property type="match status" value="1"/>
</dbReference>
<dbReference type="EMBL" id="CP130144">
    <property type="protein sequence ID" value="WNZ46504.1"/>
    <property type="molecule type" value="Genomic_DNA"/>
</dbReference>
<organism evidence="14">
    <name type="scientific">Leptolyngbya boryana CZ1</name>
    <dbReference type="NCBI Taxonomy" id="3060204"/>
    <lineage>
        <taxon>Bacteria</taxon>
        <taxon>Bacillati</taxon>
        <taxon>Cyanobacteriota</taxon>
        <taxon>Cyanophyceae</taxon>
        <taxon>Leptolyngbyales</taxon>
        <taxon>Leptolyngbyaceae</taxon>
        <taxon>Leptolyngbya group</taxon>
        <taxon>Leptolyngbya</taxon>
    </lineage>
</organism>
<dbReference type="GO" id="GO:0032259">
    <property type="term" value="P:methylation"/>
    <property type="evidence" value="ECO:0007669"/>
    <property type="project" value="UniProtKB-KW"/>
</dbReference>
<dbReference type="Gene3D" id="1.10.287.130">
    <property type="match status" value="1"/>
</dbReference>
<dbReference type="PANTHER" id="PTHR24422:SF27">
    <property type="entry name" value="PROTEIN-GLUTAMATE O-METHYLTRANSFERASE"/>
    <property type="match status" value="1"/>
</dbReference>
<dbReference type="SUPFAM" id="SSF53335">
    <property type="entry name" value="S-adenosyl-L-methionine-dependent methyltransferases"/>
    <property type="match status" value="1"/>
</dbReference>
<dbReference type="SUPFAM" id="SSF52738">
    <property type="entry name" value="Methylesterase CheB, C-terminal domain"/>
    <property type="match status" value="1"/>
</dbReference>
<dbReference type="RefSeq" id="WP_316427633.1">
    <property type="nucleotide sequence ID" value="NZ_CP130144.1"/>
</dbReference>
<dbReference type="PROSITE" id="PS50122">
    <property type="entry name" value="CHEB"/>
    <property type="match status" value="1"/>
</dbReference>
<dbReference type="PROSITE" id="PS50110">
    <property type="entry name" value="RESPONSE_REGULATORY"/>
    <property type="match status" value="1"/>
</dbReference>
<comment type="similarity">
    <text evidence="2">In the N-terminal section; belongs to the phytochrome family.</text>
</comment>
<dbReference type="Pfam" id="PF02518">
    <property type="entry name" value="HATPase_c"/>
    <property type="match status" value="1"/>
</dbReference>
<dbReference type="PROSITE" id="PS50123">
    <property type="entry name" value="CHER"/>
    <property type="match status" value="1"/>
</dbReference>
<dbReference type="InterPro" id="IPR000673">
    <property type="entry name" value="Sig_transdc_resp-reg_Me-estase"/>
</dbReference>
<gene>
    <name evidence="14" type="ORF">Q2T42_01470</name>
</gene>
<evidence type="ECO:0000259" key="12">
    <source>
        <dbReference type="PROSITE" id="PS50122"/>
    </source>
</evidence>
<feature type="active site" evidence="7">
    <location>
        <position position="154"/>
    </location>
</feature>
<reference evidence="14" key="1">
    <citation type="journal article" date="2023" name="Plants (Basel)">
        <title>Genomic Analysis of Leptolyngbya boryana CZ1 Reveals Efficient Carbon Fixation Modules.</title>
        <authorList>
            <person name="Bai X."/>
            <person name="Wang H."/>
            <person name="Cheng W."/>
            <person name="Wang J."/>
            <person name="Ma M."/>
            <person name="Hu H."/>
            <person name="Song Z."/>
            <person name="Ma H."/>
            <person name="Fan Y."/>
            <person name="Du C."/>
            <person name="Xu J."/>
        </authorList>
    </citation>
    <scope>NUCLEOTIDE SEQUENCE</scope>
    <source>
        <strain evidence="14">CZ1</strain>
    </source>
</reference>
<keyword evidence="4 8" id="KW-0597">Phosphoprotein</keyword>
<dbReference type="SMART" id="SM00091">
    <property type="entry name" value="PAS"/>
    <property type="match status" value="2"/>
</dbReference>
<dbReference type="GO" id="GO:0005737">
    <property type="term" value="C:cytoplasm"/>
    <property type="evidence" value="ECO:0007669"/>
    <property type="project" value="InterPro"/>
</dbReference>
<dbReference type="Pfam" id="PF00072">
    <property type="entry name" value="Response_reg"/>
    <property type="match status" value="1"/>
</dbReference>
<dbReference type="Pfam" id="PF03705">
    <property type="entry name" value="CheR_N"/>
    <property type="match status" value="1"/>
</dbReference>
<reference evidence="14" key="2">
    <citation type="submission" date="2023-07" db="EMBL/GenBank/DDBJ databases">
        <authorList>
            <person name="Bai X.-H."/>
            <person name="Wang H.-H."/>
            <person name="Wang J."/>
            <person name="Ma M.-Y."/>
            <person name="Hu H.-H."/>
            <person name="Song Z.-L."/>
            <person name="Ma H.-G."/>
            <person name="Fan Y."/>
            <person name="Du C.-Y."/>
            <person name="Xu J.-C."/>
        </authorList>
    </citation>
    <scope>NUCLEOTIDE SEQUENCE</scope>
    <source>
        <strain evidence="14">CZ1</strain>
    </source>
</reference>
<dbReference type="SUPFAM" id="SSF52172">
    <property type="entry name" value="CheY-like"/>
    <property type="match status" value="1"/>
</dbReference>
<feature type="region of interest" description="Disordered" evidence="9">
    <location>
        <begin position="733"/>
        <end position="753"/>
    </location>
</feature>
<dbReference type="SUPFAM" id="SSF55874">
    <property type="entry name" value="ATPase domain of HSP90 chaperone/DNA topoisomerase II/histidine kinase"/>
    <property type="match status" value="1"/>
</dbReference>
<dbReference type="InterPro" id="IPR022641">
    <property type="entry name" value="CheR_N"/>
</dbReference>
<dbReference type="CDD" id="cd16922">
    <property type="entry name" value="HATPase_EvgS-ArcB-TorS-like"/>
    <property type="match status" value="1"/>
</dbReference>
<feature type="domain" description="CheB-type methylesterase" evidence="12">
    <location>
        <begin position="23"/>
        <end position="206"/>
    </location>
</feature>
<proteinExistence type="inferred from homology"/>
<evidence type="ECO:0000256" key="3">
    <source>
        <dbReference type="ARBA" id="ARBA00012438"/>
    </source>
</evidence>
<dbReference type="SMART" id="SM00387">
    <property type="entry name" value="HATPase_c"/>
    <property type="match status" value="1"/>
</dbReference>
<dbReference type="SMART" id="SM00448">
    <property type="entry name" value="REC"/>
    <property type="match status" value="1"/>
</dbReference>
<dbReference type="GO" id="GO:0008757">
    <property type="term" value="F:S-adenosylmethionine-dependent methyltransferase activity"/>
    <property type="evidence" value="ECO:0007669"/>
    <property type="project" value="InterPro"/>
</dbReference>
<dbReference type="InterPro" id="IPR029063">
    <property type="entry name" value="SAM-dependent_MTases_sf"/>
</dbReference>
<evidence type="ECO:0000259" key="10">
    <source>
        <dbReference type="PROSITE" id="PS50109"/>
    </source>
</evidence>
<feature type="modified residue" description="4-aspartylphosphate" evidence="8">
    <location>
        <position position="1329"/>
    </location>
</feature>
<dbReference type="SMART" id="SM00138">
    <property type="entry name" value="MeTrc"/>
    <property type="match status" value="1"/>
</dbReference>
<dbReference type="CDD" id="cd00130">
    <property type="entry name" value="PAS"/>
    <property type="match status" value="1"/>
</dbReference>
<keyword evidence="14" id="KW-0489">Methyltransferase</keyword>
<dbReference type="InterPro" id="IPR000014">
    <property type="entry name" value="PAS"/>
</dbReference>
<dbReference type="CDD" id="cd00082">
    <property type="entry name" value="HisKA"/>
    <property type="match status" value="1"/>
</dbReference>
<dbReference type="InterPro" id="IPR036890">
    <property type="entry name" value="HATPase_C_sf"/>
</dbReference>
<feature type="region of interest" description="Disordered" evidence="9">
    <location>
        <begin position="1"/>
        <end position="20"/>
    </location>
</feature>
<dbReference type="Pfam" id="PF00512">
    <property type="entry name" value="HisKA"/>
    <property type="match status" value="1"/>
</dbReference>
<dbReference type="Gene3D" id="3.40.50.2300">
    <property type="match status" value="1"/>
</dbReference>
<evidence type="ECO:0000256" key="7">
    <source>
        <dbReference type="PROSITE-ProRule" id="PRU00050"/>
    </source>
</evidence>
<dbReference type="InterPro" id="IPR003661">
    <property type="entry name" value="HisK_dim/P_dom"/>
</dbReference>
<dbReference type="InterPro" id="IPR022642">
    <property type="entry name" value="CheR_C"/>
</dbReference>
<dbReference type="GO" id="GO:0000156">
    <property type="term" value="F:phosphorelay response regulator activity"/>
    <property type="evidence" value="ECO:0007669"/>
    <property type="project" value="InterPro"/>
</dbReference>
<dbReference type="InterPro" id="IPR000780">
    <property type="entry name" value="CheR_MeTrfase"/>
</dbReference>
<dbReference type="InterPro" id="IPR050903">
    <property type="entry name" value="Bact_Chemotaxis_MeTrfase"/>
</dbReference>
<keyword evidence="7" id="KW-0145">Chemotaxis</keyword>
<evidence type="ECO:0000256" key="2">
    <source>
        <dbReference type="ARBA" id="ARBA00006402"/>
    </source>
</evidence>
<dbReference type="GO" id="GO:0006935">
    <property type="term" value="P:chemotaxis"/>
    <property type="evidence" value="ECO:0007669"/>
    <property type="project" value="UniProtKB-UniRule"/>
</dbReference>
<sequence length="1401" mass="154827">MASNVPSSDDDSTSSTSASSAAPVESFAIAGIAASAGGLEAFTSLLEHLPTDTGMAFVLIQHLSPDYESLLSEILGRVTEMPVSQAQDGMSIEPNRVYVIPPNTQMTVVNGLLRLAPRQKIAGKYMPADVFFESLAADRGDRSIGIVLSGTDGDGALGLKAIKVAGGITFAQCESTAKFDSMPSTAIATGNVDLVLPPEEIAEELVRLSCSPFLVHPEPLQIVKAVLKPGDALSIIFALLRTATDVDFTLYKPTTLDRRIRRRMLLHKLETLEDYAQYLQAHPSEVQALYEEILIHVTEFFRDPEAFEQLKNQVFPTISEHKSASTPIRIWVAGCSTGEEVYSIAMCLLEYFSDRATVPPIQIFATDISNAAINKARSGFYEEAQMEAVSPERRSRFFVPLASGGYQISSAIRELCVFARHNLGGDPPFSNLDLISCRNVLIYLSDPLQEHIMALFHYSLNLTGFLMLGTSESVKTASDLFRPVHESTKIYAKKLSLARPLFSFTSNARSVMSAEQPSLVESITSNFDLARDVDQLIANRYAPMSVVVDDQMHILHVRGDTDPYLRLPPGTTDLNLLLMAREGLAIPLRSAMYQAQTQRLSVRQEQVQIDEGDRSDLLNLEVIPFQPAIATSPVYFLLIFEAVLPVPDQLSCAIAPNSETGIENLEREVIQLRQALAAATQRELSAQAHLQAAIQEHNYLNQNLRVANEEIVSSNEELRSTNEELQTAKEEIQATNEELSTTNDELRSRNLRQNRDNSDLNNFVESISVPVVMLTNELRIRRFTPAAQRLFNVIPTDIGRPFSDLRTDFDAANLESMTLEVLETLNTQEQELQTRSGYWYTVRIRPYRTTENQIDGVTIVFMDIDSLKRHATTLELARNYAESIVETVQIPLIVLDADLRVNTANRSFYELFQTSAAETVQHSLLELGHGQWNLPQLRSLLEDVLVNDIQIQNFELEQQFEPVGQKTLLLNACRLLNEADTLMILLAIEDITERQQFEIERTRLLAQERAAREDAEAANRAKDEFLSNLSHELRNPLTALLGWAQMLLTRSLDQATVTRALEVIERSAKAQSQLVEDILDTSRIVSGKLKLNTKLIDLRFIVQAAIETVQLSAEAKTIQIVADLSSVRIIGDGDRLRQVVWNLLSNAIKFTPESGRVEVTLTSVGNHAQIQVKDTGQGISADLLPHIFERFRQADSSMTKASSGLGLGLAIVKHLVELHGGTVEAESSGEGQGTTITIVLPMQNVPQESTPSSSLEPTVLEVSASHLSEPVCSLEGLQILAVDDQADTLEILKFKLEPYGAEMQTVDSARAALAALSENPSRYGLLICDIGMPEEDGYWLIQHVRSFSPEAGGQIPAIALTAYAGEEERQRAINAGFQMHIAKPIEPAQLAGLIAELVRRI</sequence>
<dbReference type="InterPro" id="IPR011006">
    <property type="entry name" value="CheY-like_superfamily"/>
</dbReference>
<evidence type="ECO:0000256" key="8">
    <source>
        <dbReference type="PROSITE-ProRule" id="PRU00169"/>
    </source>
</evidence>
<dbReference type="SUPFAM" id="SSF47757">
    <property type="entry name" value="Chemotaxis receptor methyltransferase CheR, N-terminal domain"/>
    <property type="match status" value="1"/>
</dbReference>
<protein>
    <recommendedName>
        <fullName evidence="6">Circadian input-output histidine kinase CikA</fullName>
        <ecNumber evidence="3">2.7.13.3</ecNumber>
    </recommendedName>
</protein>
<dbReference type="InterPro" id="IPR035965">
    <property type="entry name" value="PAS-like_dom_sf"/>
</dbReference>
<dbReference type="Pfam" id="PF00989">
    <property type="entry name" value="PAS"/>
    <property type="match status" value="1"/>
</dbReference>
<feature type="domain" description="Response regulatory" evidence="11">
    <location>
        <begin position="1278"/>
        <end position="1398"/>
    </location>
</feature>
<feature type="domain" description="Histidine kinase" evidence="10">
    <location>
        <begin position="1028"/>
        <end position="1244"/>
    </location>
</feature>
<dbReference type="SUPFAM" id="SSF55785">
    <property type="entry name" value="PYP-like sensor domain (PAS domain)"/>
    <property type="match status" value="2"/>
</dbReference>
<dbReference type="PROSITE" id="PS50109">
    <property type="entry name" value="HIS_KIN"/>
    <property type="match status" value="1"/>
</dbReference>
<keyword evidence="7" id="KW-0378">Hydrolase</keyword>
<dbReference type="InterPro" id="IPR001789">
    <property type="entry name" value="Sig_transdc_resp-reg_receiver"/>
</dbReference>
<dbReference type="InterPro" id="IPR003594">
    <property type="entry name" value="HATPase_dom"/>
</dbReference>
<feature type="compositionally biased region" description="Polar residues" evidence="9">
    <location>
        <begin position="733"/>
        <end position="743"/>
    </location>
</feature>
<evidence type="ECO:0000256" key="4">
    <source>
        <dbReference type="ARBA" id="ARBA00022553"/>
    </source>
</evidence>
<dbReference type="InterPro" id="IPR005467">
    <property type="entry name" value="His_kinase_dom"/>
</dbReference>
<accession>A0AA96WYL7</accession>
<feature type="active site" evidence="7">
    <location>
        <position position="62"/>
    </location>
</feature>
<evidence type="ECO:0000256" key="9">
    <source>
        <dbReference type="SAM" id="MobiDB-lite"/>
    </source>
</evidence>
<dbReference type="InterPro" id="IPR013767">
    <property type="entry name" value="PAS_fold"/>
</dbReference>
<dbReference type="PANTHER" id="PTHR24422">
    <property type="entry name" value="CHEMOTAXIS PROTEIN METHYLTRANSFERASE"/>
    <property type="match status" value="1"/>
</dbReference>
<evidence type="ECO:0000256" key="6">
    <source>
        <dbReference type="ARBA" id="ARBA00074306"/>
    </source>
</evidence>
<dbReference type="GO" id="GO:0006355">
    <property type="term" value="P:regulation of DNA-templated transcription"/>
    <property type="evidence" value="ECO:0007669"/>
    <property type="project" value="InterPro"/>
</dbReference>
<keyword evidence="5" id="KW-0418">Kinase</keyword>
<dbReference type="EC" id="2.7.13.3" evidence="3"/>
<feature type="domain" description="CheR-type methyltransferase" evidence="13">
    <location>
        <begin position="239"/>
        <end position="494"/>
    </location>
</feature>
<feature type="active site" evidence="7">
    <location>
        <position position="35"/>
    </location>
</feature>
<dbReference type="GO" id="GO:0000155">
    <property type="term" value="F:phosphorelay sensor kinase activity"/>
    <property type="evidence" value="ECO:0007669"/>
    <property type="project" value="InterPro"/>
</dbReference>
<dbReference type="Gene3D" id="3.40.50.150">
    <property type="entry name" value="Vaccinia Virus protein VP39"/>
    <property type="match status" value="1"/>
</dbReference>
<dbReference type="CDD" id="cd16434">
    <property type="entry name" value="CheB-CheR_fusion"/>
    <property type="match status" value="1"/>
</dbReference>
<dbReference type="Pfam" id="PF01339">
    <property type="entry name" value="CheB_methylest"/>
    <property type="match status" value="1"/>
</dbReference>
<dbReference type="Gene3D" id="3.40.50.180">
    <property type="entry name" value="Methylesterase CheB, C-terminal domain"/>
    <property type="match status" value="1"/>
</dbReference>
<dbReference type="GO" id="GO:0008984">
    <property type="term" value="F:protein-glutamate methylesterase activity"/>
    <property type="evidence" value="ECO:0007669"/>
    <property type="project" value="InterPro"/>
</dbReference>
<dbReference type="PRINTS" id="PR00996">
    <property type="entry name" value="CHERMTFRASE"/>
</dbReference>
<evidence type="ECO:0000313" key="14">
    <source>
        <dbReference type="EMBL" id="WNZ46504.1"/>
    </source>
</evidence>
<evidence type="ECO:0000256" key="1">
    <source>
        <dbReference type="ARBA" id="ARBA00000085"/>
    </source>
</evidence>
<evidence type="ECO:0000259" key="11">
    <source>
        <dbReference type="PROSITE" id="PS50110"/>
    </source>
</evidence>
<dbReference type="Pfam" id="PF13596">
    <property type="entry name" value="PAS_10"/>
    <property type="match status" value="1"/>
</dbReference>
<name>A0AA96WYL7_LEPBY</name>
<dbReference type="InterPro" id="IPR036097">
    <property type="entry name" value="HisK_dim/P_sf"/>
</dbReference>
<dbReference type="SUPFAM" id="SSF47384">
    <property type="entry name" value="Homodimeric domain of signal transducing histidine kinase"/>
    <property type="match status" value="1"/>
</dbReference>
<dbReference type="Gene3D" id="3.30.450.20">
    <property type="entry name" value="PAS domain"/>
    <property type="match status" value="2"/>
</dbReference>
<comment type="catalytic activity">
    <reaction evidence="1">
        <text>ATP + protein L-histidine = ADP + protein N-phospho-L-histidine.</text>
        <dbReference type="EC" id="2.7.13.3"/>
    </reaction>
</comment>
<dbReference type="Pfam" id="PF01739">
    <property type="entry name" value="CheR"/>
    <property type="match status" value="1"/>
</dbReference>
<evidence type="ECO:0000259" key="13">
    <source>
        <dbReference type="PROSITE" id="PS50123"/>
    </source>
</evidence>
<dbReference type="FunFam" id="3.30.565.10:FF:000010">
    <property type="entry name" value="Sensor histidine kinase RcsC"/>
    <property type="match status" value="1"/>
</dbReference>
<evidence type="ECO:0000256" key="5">
    <source>
        <dbReference type="ARBA" id="ARBA00022777"/>
    </source>
</evidence>
<keyword evidence="5" id="KW-0808">Transferase</keyword>
<dbReference type="InterPro" id="IPR035909">
    <property type="entry name" value="CheB_C"/>
</dbReference>
<dbReference type="SMART" id="SM00388">
    <property type="entry name" value="HisKA"/>
    <property type="match status" value="1"/>
</dbReference>
<feature type="compositionally biased region" description="Basic and acidic residues" evidence="9">
    <location>
        <begin position="744"/>
        <end position="753"/>
    </location>
</feature>